<keyword evidence="11" id="KW-1185">Reference proteome</keyword>
<keyword evidence="6 7" id="KW-0472">Membrane</keyword>
<gene>
    <name evidence="10" type="ORF">AYY18_11030</name>
</gene>
<keyword evidence="3" id="KW-0547">Nucleotide-binding</keyword>
<dbReference type="PANTHER" id="PTHR24221">
    <property type="entry name" value="ATP-BINDING CASSETTE SUB-FAMILY B"/>
    <property type="match status" value="1"/>
</dbReference>
<dbReference type="OrthoDB" id="9806127at2"/>
<dbReference type="PROSITE" id="PS50893">
    <property type="entry name" value="ABC_TRANSPORTER_2"/>
    <property type="match status" value="1"/>
</dbReference>
<dbReference type="PROSITE" id="PS50929">
    <property type="entry name" value="ABC_TM1F"/>
    <property type="match status" value="1"/>
</dbReference>
<dbReference type="PROSITE" id="PS00211">
    <property type="entry name" value="ABC_TRANSPORTER_1"/>
    <property type="match status" value="1"/>
</dbReference>
<keyword evidence="4" id="KW-0067">ATP-binding</keyword>
<sequence length="571" mass="62264">MYQDLRALLRPFHALLITALIFQGIAGIASLLPWLALHQWVRFYPDSYNGWLTAAAAGGVIWLVAQTLAFHITHVMDARCSHGLRLQLSDKMRNLPLNWFVQQGRAGVEHYVQQDINALHQLVAHAPADLVRLILVPLLAALLLLMINPLLLVLSLLPPIGAFLCFRLMRSDRYREIFAERDSSLRTLFEDYRTLAENPLVAQQFPGRGILRKTELTLLHFTSVFHHWVTKIGRPGAMAQVFLSSVLLTGWLLLCIVLTGQTLSLADLVLFILLLRNIAEPVTAMGHGADALQAALSASARIRQLLAHPQMQYGEQQYDGSTPLPEAIPLTVQSVTLYPDREENSEPILKNVSLTVAAGECIAIVGPSGAGKSSLLRLIARFMDPSGGMIALAGQPLSVWSRYGLNQLVTVVMQNSEPLPGTLRDNLMLFNPQASPEQVQQALAAARFDSVIAAQEKGMDALTGTDVHLSGGEAQRLAIARALIAQSPLLLADEPTSALDPDNAAHIFAALTGGAGTRVIVTHDLALACRADRLVFMAEGTVAATGTHDELLAECPAYRHFARQQEISHES</sequence>
<feature type="transmembrane region" description="Helical" evidence="7">
    <location>
        <begin position="48"/>
        <end position="69"/>
    </location>
</feature>
<dbReference type="InterPro" id="IPR003593">
    <property type="entry name" value="AAA+_ATPase"/>
</dbReference>
<feature type="domain" description="ABC transporter" evidence="8">
    <location>
        <begin position="330"/>
        <end position="564"/>
    </location>
</feature>
<evidence type="ECO:0000313" key="11">
    <source>
        <dbReference type="Proteomes" id="UP000092377"/>
    </source>
</evidence>
<dbReference type="InterPro" id="IPR011527">
    <property type="entry name" value="ABC1_TM_dom"/>
</dbReference>
<evidence type="ECO:0000313" key="10">
    <source>
        <dbReference type="EMBL" id="OBU03185.1"/>
    </source>
</evidence>
<dbReference type="InterPro" id="IPR036640">
    <property type="entry name" value="ABC1_TM_sf"/>
</dbReference>
<keyword evidence="5 7" id="KW-1133">Transmembrane helix</keyword>
<evidence type="ECO:0000259" key="9">
    <source>
        <dbReference type="PROSITE" id="PS50929"/>
    </source>
</evidence>
<dbReference type="GO" id="GO:0005524">
    <property type="term" value="F:ATP binding"/>
    <property type="evidence" value="ECO:0007669"/>
    <property type="project" value="UniProtKB-KW"/>
</dbReference>
<evidence type="ECO:0000256" key="4">
    <source>
        <dbReference type="ARBA" id="ARBA00022840"/>
    </source>
</evidence>
<proteinExistence type="predicted"/>
<comment type="subcellular location">
    <subcellularLocation>
        <location evidence="1">Cell membrane</location>
        <topology evidence="1">Multi-pass membrane protein</topology>
    </subcellularLocation>
</comment>
<dbReference type="InterPro" id="IPR039421">
    <property type="entry name" value="Type_1_exporter"/>
</dbReference>
<dbReference type="SUPFAM" id="SSF52540">
    <property type="entry name" value="P-loop containing nucleoside triphosphate hydrolases"/>
    <property type="match status" value="1"/>
</dbReference>
<reference evidence="11" key="1">
    <citation type="submission" date="2016-06" db="EMBL/GenBank/DDBJ databases">
        <authorList>
            <person name="Butler K."/>
        </authorList>
    </citation>
    <scope>NUCLEOTIDE SEQUENCE [LARGE SCALE GENOMIC DNA]</scope>
    <source>
        <strain evidence="11">GCSL-Mp20</strain>
    </source>
</reference>
<dbReference type="GO" id="GO:0034040">
    <property type="term" value="F:ATPase-coupled lipid transmembrane transporter activity"/>
    <property type="evidence" value="ECO:0007669"/>
    <property type="project" value="TreeGrafter"/>
</dbReference>
<name>A0A1B8H290_9GAMM</name>
<dbReference type="InterPro" id="IPR017871">
    <property type="entry name" value="ABC_transporter-like_CS"/>
</dbReference>
<organism evidence="10 11">
    <name type="scientific">Morganella psychrotolerans</name>
    <dbReference type="NCBI Taxonomy" id="368603"/>
    <lineage>
        <taxon>Bacteria</taxon>
        <taxon>Pseudomonadati</taxon>
        <taxon>Pseudomonadota</taxon>
        <taxon>Gammaproteobacteria</taxon>
        <taxon>Enterobacterales</taxon>
        <taxon>Morganellaceae</taxon>
        <taxon>Morganella</taxon>
    </lineage>
</organism>
<feature type="transmembrane region" description="Helical" evidence="7">
    <location>
        <begin position="12"/>
        <end position="36"/>
    </location>
</feature>
<dbReference type="EMBL" id="LZEY01000059">
    <property type="protein sequence ID" value="OBU03185.1"/>
    <property type="molecule type" value="Genomic_DNA"/>
</dbReference>
<dbReference type="InterPro" id="IPR027417">
    <property type="entry name" value="P-loop_NTPase"/>
</dbReference>
<evidence type="ECO:0000256" key="3">
    <source>
        <dbReference type="ARBA" id="ARBA00022741"/>
    </source>
</evidence>
<dbReference type="InterPro" id="IPR003439">
    <property type="entry name" value="ABC_transporter-like_ATP-bd"/>
</dbReference>
<evidence type="ECO:0000259" key="8">
    <source>
        <dbReference type="PROSITE" id="PS50893"/>
    </source>
</evidence>
<dbReference type="Proteomes" id="UP000092377">
    <property type="component" value="Unassembled WGS sequence"/>
</dbReference>
<dbReference type="Gene3D" id="3.40.50.300">
    <property type="entry name" value="P-loop containing nucleotide triphosphate hydrolases"/>
    <property type="match status" value="1"/>
</dbReference>
<feature type="transmembrane region" description="Helical" evidence="7">
    <location>
        <begin position="153"/>
        <end position="169"/>
    </location>
</feature>
<evidence type="ECO:0008006" key="12">
    <source>
        <dbReference type="Google" id="ProtNLM"/>
    </source>
</evidence>
<dbReference type="SMART" id="SM00382">
    <property type="entry name" value="AAA"/>
    <property type="match status" value="1"/>
</dbReference>
<dbReference type="Gene3D" id="1.20.1560.10">
    <property type="entry name" value="ABC transporter type 1, transmembrane domain"/>
    <property type="match status" value="2"/>
</dbReference>
<dbReference type="GO" id="GO:0140359">
    <property type="term" value="F:ABC-type transporter activity"/>
    <property type="evidence" value="ECO:0007669"/>
    <property type="project" value="InterPro"/>
</dbReference>
<evidence type="ECO:0000256" key="5">
    <source>
        <dbReference type="ARBA" id="ARBA00022989"/>
    </source>
</evidence>
<protein>
    <recommendedName>
        <fullName evidence="12">ABC transporter ATP-binding protein</fullName>
    </recommendedName>
</protein>
<evidence type="ECO:0000256" key="6">
    <source>
        <dbReference type="ARBA" id="ARBA00023136"/>
    </source>
</evidence>
<feature type="domain" description="ABC transmembrane type-1" evidence="9">
    <location>
        <begin position="17"/>
        <end position="294"/>
    </location>
</feature>
<dbReference type="PANTHER" id="PTHR24221:SF654">
    <property type="entry name" value="ATP-BINDING CASSETTE SUB-FAMILY B MEMBER 6"/>
    <property type="match status" value="1"/>
</dbReference>
<dbReference type="RefSeq" id="WP_067405881.1">
    <property type="nucleotide sequence ID" value="NZ_LZEY01000059.1"/>
</dbReference>
<dbReference type="CDD" id="cd03228">
    <property type="entry name" value="ABCC_MRP_Like"/>
    <property type="match status" value="1"/>
</dbReference>
<dbReference type="Pfam" id="PF00005">
    <property type="entry name" value="ABC_tran"/>
    <property type="match status" value="1"/>
</dbReference>
<feature type="transmembrane region" description="Helical" evidence="7">
    <location>
        <begin position="241"/>
        <end position="274"/>
    </location>
</feature>
<evidence type="ECO:0000256" key="2">
    <source>
        <dbReference type="ARBA" id="ARBA00022692"/>
    </source>
</evidence>
<dbReference type="SUPFAM" id="SSF90123">
    <property type="entry name" value="ABC transporter transmembrane region"/>
    <property type="match status" value="1"/>
</dbReference>
<evidence type="ECO:0000256" key="7">
    <source>
        <dbReference type="SAM" id="Phobius"/>
    </source>
</evidence>
<dbReference type="GO" id="GO:0016887">
    <property type="term" value="F:ATP hydrolysis activity"/>
    <property type="evidence" value="ECO:0007669"/>
    <property type="project" value="InterPro"/>
</dbReference>
<evidence type="ECO:0000256" key="1">
    <source>
        <dbReference type="ARBA" id="ARBA00004651"/>
    </source>
</evidence>
<comment type="caution">
    <text evidence="10">The sequence shown here is derived from an EMBL/GenBank/DDBJ whole genome shotgun (WGS) entry which is preliminary data.</text>
</comment>
<keyword evidence="2 7" id="KW-0812">Transmembrane</keyword>
<dbReference type="AlphaFoldDB" id="A0A1B8H290"/>
<accession>A0A1B8H290</accession>
<dbReference type="GO" id="GO:0005886">
    <property type="term" value="C:plasma membrane"/>
    <property type="evidence" value="ECO:0007669"/>
    <property type="project" value="UniProtKB-SubCell"/>
</dbReference>